<accession>A0A109JV63</accession>
<gene>
    <name evidence="1" type="ORF">AS026_37330</name>
</gene>
<dbReference type="AlphaFoldDB" id="A0A109JV63"/>
<reference evidence="1 2" key="1">
    <citation type="submission" date="2015-11" db="EMBL/GenBank/DDBJ databases">
        <title>Draft Genome Sequence of the Strain BR 10423 (Rhizobium sp.) isolated from nodules of Mimosa pudica.</title>
        <authorList>
            <person name="Barauna A.C."/>
            <person name="Zilli J.E."/>
            <person name="Simoes-Araujo J.L."/>
            <person name="Reis V.M."/>
            <person name="James E.K."/>
            <person name="Reis F.B.Jr."/>
            <person name="Rouws L.F."/>
            <person name="Passos S.R."/>
            <person name="Gois S.R."/>
        </authorList>
    </citation>
    <scope>NUCLEOTIDE SEQUENCE [LARGE SCALE GENOMIC DNA]</scope>
    <source>
        <strain evidence="1 2">BR10423</strain>
    </source>
</reference>
<sequence length="108" mass="12685">MTIKERFLKQQHAWMLGACYSRKHPDFHRFGGVDVSISPRWKDSVETFVNDMIDTLPRSLSERRMALRNPRRPFEPGNVEWVFASKHYGLRAPDGTRPDMADVRARRV</sequence>
<protein>
    <submittedName>
        <fullName evidence="1">Uncharacterized protein</fullName>
    </submittedName>
</protein>
<dbReference type="RefSeq" id="WP_018856993.1">
    <property type="nucleotide sequence ID" value="NZ_LNCD01000051.1"/>
</dbReference>
<keyword evidence="2" id="KW-1185">Reference proteome</keyword>
<evidence type="ECO:0000313" key="1">
    <source>
        <dbReference type="EMBL" id="KWV55707.1"/>
    </source>
</evidence>
<evidence type="ECO:0000313" key="2">
    <source>
        <dbReference type="Proteomes" id="UP000068164"/>
    </source>
</evidence>
<dbReference type="OrthoDB" id="8374476at2"/>
<comment type="caution">
    <text evidence="1">The sequence shown here is derived from an EMBL/GenBank/DDBJ whole genome shotgun (WGS) entry which is preliminary data.</text>
</comment>
<dbReference type="EMBL" id="LNCD01000051">
    <property type="protein sequence ID" value="KWV55707.1"/>
    <property type="molecule type" value="Genomic_DNA"/>
</dbReference>
<proteinExistence type="predicted"/>
<name>A0A109JV63_9HYPH</name>
<organism evidence="1 2">
    <name type="scientific">Rhizobium altiplani</name>
    <dbReference type="NCBI Taxonomy" id="1864509"/>
    <lineage>
        <taxon>Bacteria</taxon>
        <taxon>Pseudomonadati</taxon>
        <taxon>Pseudomonadota</taxon>
        <taxon>Alphaproteobacteria</taxon>
        <taxon>Hyphomicrobiales</taxon>
        <taxon>Rhizobiaceae</taxon>
        <taxon>Rhizobium/Agrobacterium group</taxon>
        <taxon>Rhizobium</taxon>
    </lineage>
</organism>
<dbReference type="Proteomes" id="UP000068164">
    <property type="component" value="Unassembled WGS sequence"/>
</dbReference>